<keyword evidence="3" id="KW-1185">Reference proteome</keyword>
<dbReference type="EMBL" id="BMDT01000007">
    <property type="protein sequence ID" value="GGI65979.1"/>
    <property type="molecule type" value="Genomic_DNA"/>
</dbReference>
<sequence>MYIKRENDEFKLLVFESSFLAENTKELNFSQGFPPELSGIIGAIGTSALGVGAVFTIFSGMSGASIMTTLATFGLGGAVGGIVSVASLVAFPVVLVGGSMYGIANQRKLKKELVDLIKLSYKMEAVLSSDERKNVQGLLITVREYRDRLIAKHKLQNKVT</sequence>
<evidence type="ECO:0000313" key="3">
    <source>
        <dbReference type="Proteomes" id="UP000622610"/>
    </source>
</evidence>
<reference evidence="2" key="1">
    <citation type="journal article" date="2014" name="Int. J. Syst. Evol. Microbiol.">
        <title>Complete genome sequence of Corynebacterium casei LMG S-19264T (=DSM 44701T), isolated from a smear-ripened cheese.</title>
        <authorList>
            <consortium name="US DOE Joint Genome Institute (JGI-PGF)"/>
            <person name="Walter F."/>
            <person name="Albersmeier A."/>
            <person name="Kalinowski J."/>
            <person name="Ruckert C."/>
        </authorList>
    </citation>
    <scope>NUCLEOTIDE SEQUENCE</scope>
    <source>
        <strain evidence="2">CCM 8433</strain>
    </source>
</reference>
<keyword evidence="1" id="KW-1133">Transmembrane helix</keyword>
<accession>A0A917JFX5</accession>
<dbReference type="AlphaFoldDB" id="A0A917JFX5"/>
<dbReference type="RefSeq" id="WP_188367816.1">
    <property type="nucleotide sequence ID" value="NZ_BMDT01000007.1"/>
</dbReference>
<comment type="caution">
    <text evidence="2">The sequence shown here is derived from an EMBL/GenBank/DDBJ whole genome shotgun (WGS) entry which is preliminary data.</text>
</comment>
<organism evidence="2 3">
    <name type="scientific">Enterococcus alcedinis</name>
    <dbReference type="NCBI Taxonomy" id="1274384"/>
    <lineage>
        <taxon>Bacteria</taxon>
        <taxon>Bacillati</taxon>
        <taxon>Bacillota</taxon>
        <taxon>Bacilli</taxon>
        <taxon>Lactobacillales</taxon>
        <taxon>Enterococcaceae</taxon>
        <taxon>Enterococcus</taxon>
    </lineage>
</organism>
<feature type="transmembrane region" description="Helical" evidence="1">
    <location>
        <begin position="78"/>
        <end position="103"/>
    </location>
</feature>
<name>A0A917JFX5_9ENTE</name>
<keyword evidence="1" id="KW-0812">Transmembrane</keyword>
<proteinExistence type="predicted"/>
<dbReference type="Proteomes" id="UP000622610">
    <property type="component" value="Unassembled WGS sequence"/>
</dbReference>
<protein>
    <submittedName>
        <fullName evidence="2">Uncharacterized protein</fullName>
    </submittedName>
</protein>
<keyword evidence="1" id="KW-0472">Membrane</keyword>
<evidence type="ECO:0000313" key="2">
    <source>
        <dbReference type="EMBL" id="GGI65979.1"/>
    </source>
</evidence>
<reference evidence="2" key="2">
    <citation type="submission" date="2020-09" db="EMBL/GenBank/DDBJ databases">
        <authorList>
            <person name="Sun Q."/>
            <person name="Sedlacek I."/>
        </authorList>
    </citation>
    <scope>NUCLEOTIDE SEQUENCE</scope>
    <source>
        <strain evidence="2">CCM 8433</strain>
    </source>
</reference>
<feature type="transmembrane region" description="Helical" evidence="1">
    <location>
        <begin position="37"/>
        <end position="58"/>
    </location>
</feature>
<evidence type="ECO:0000256" key="1">
    <source>
        <dbReference type="SAM" id="Phobius"/>
    </source>
</evidence>
<gene>
    <name evidence="2" type="ORF">GCM10011482_16330</name>
</gene>